<dbReference type="EMBL" id="MRZV01001941">
    <property type="protein sequence ID" value="PIK35267.1"/>
    <property type="molecule type" value="Genomic_DNA"/>
</dbReference>
<comment type="caution">
    <text evidence="1">The sequence shown here is derived from an EMBL/GenBank/DDBJ whole genome shotgun (WGS) entry which is preliminary data.</text>
</comment>
<evidence type="ECO:0000313" key="1">
    <source>
        <dbReference type="EMBL" id="PIK35267.1"/>
    </source>
</evidence>
<dbReference type="STRING" id="307972.A0A2G8JHP6"/>
<dbReference type="AlphaFoldDB" id="A0A2G8JHP6"/>
<dbReference type="OrthoDB" id="10002886at2759"/>
<dbReference type="SUPFAM" id="SSF48371">
    <property type="entry name" value="ARM repeat"/>
    <property type="match status" value="1"/>
</dbReference>
<protein>
    <submittedName>
        <fullName evidence="1">Putative brefeldin A-inhibited guanine nucleotide-exchange protein 3</fullName>
    </submittedName>
</protein>
<reference evidence="1 2" key="1">
    <citation type="journal article" date="2017" name="PLoS Biol.">
        <title>The sea cucumber genome provides insights into morphological evolution and visceral regeneration.</title>
        <authorList>
            <person name="Zhang X."/>
            <person name="Sun L."/>
            <person name="Yuan J."/>
            <person name="Sun Y."/>
            <person name="Gao Y."/>
            <person name="Zhang L."/>
            <person name="Li S."/>
            <person name="Dai H."/>
            <person name="Hamel J.F."/>
            <person name="Liu C."/>
            <person name="Yu Y."/>
            <person name="Liu S."/>
            <person name="Lin W."/>
            <person name="Guo K."/>
            <person name="Jin S."/>
            <person name="Xu P."/>
            <person name="Storey K.B."/>
            <person name="Huan P."/>
            <person name="Zhang T."/>
            <person name="Zhou Y."/>
            <person name="Zhang J."/>
            <person name="Lin C."/>
            <person name="Li X."/>
            <person name="Xing L."/>
            <person name="Huo D."/>
            <person name="Sun M."/>
            <person name="Wang L."/>
            <person name="Mercier A."/>
            <person name="Li F."/>
            <person name="Yang H."/>
            <person name="Xiang J."/>
        </authorList>
    </citation>
    <scope>NUCLEOTIDE SEQUENCE [LARGE SCALE GENOMIC DNA]</scope>
    <source>
        <strain evidence="1">Shaxun</strain>
        <tissue evidence="1">Muscle</tissue>
    </source>
</reference>
<feature type="non-terminal residue" evidence="1">
    <location>
        <position position="552"/>
    </location>
</feature>
<dbReference type="InterPro" id="IPR016024">
    <property type="entry name" value="ARM-type_fold"/>
</dbReference>
<dbReference type="PANTHER" id="PTHR10663">
    <property type="entry name" value="GUANYL-NUCLEOTIDE EXCHANGE FACTOR"/>
    <property type="match status" value="1"/>
</dbReference>
<name>A0A2G8JHP6_STIJA</name>
<sequence length="552" mass="61215">MGDVILKCVRQSSRPLLHLMQAWSMVAPHLVEAACHKDRHVSKRATAIIHDVLTEIFTCKMELDYFHFHEALLKPFESLLCLELCDSDVQDQSGWRPLFGALRAVRFSQSAATQEASGDHSTAAAEHPLAPVCNVFEAFLNTDNAAVFANAAIDCILCLLKFVRSTARSAFNQRQKSAVPSSLEHVLVESVDDDSGLMRVWFLLLEGLTGAVSTCPQKYQPPTLELLYEVLNSIIDTPGEEFAIFAVTELLLPMMQSWVRRNRHVHSTWDFTTSNFKHACGLTTDLVVNYFSHLLPSSGDSVGVPLILRQFLDLMVECICQANESVARLGCSCIRHMCLSVGPVFTQDLWTVACRGMQRAVAASLRSIKQLIACFHPGSEEFLGDTCQVKVAARRDVTEEDYLRLQQLAQQVFLVESQRHDVMDLEADEDSIRSFIFIIYPPDADINMSIDLIKNRVSFRSVVLGLLAHQLLIQTLGTILLHGSESSLSTEQNIMTSGLPGGLARQDSSDSHPSGALPGLLPYLSAKNLSLLLECFVQSYQTAFDFNARPGL</sequence>
<dbReference type="PANTHER" id="PTHR10663:SF344">
    <property type="entry name" value="BREFELDIN A-INHIBITED GUANINE NUCLEOTIDE-EXCHANGE PROTEIN 3"/>
    <property type="match status" value="1"/>
</dbReference>
<proteinExistence type="predicted"/>
<evidence type="ECO:0000313" key="2">
    <source>
        <dbReference type="Proteomes" id="UP000230750"/>
    </source>
</evidence>
<keyword evidence="2" id="KW-1185">Reference proteome</keyword>
<organism evidence="1 2">
    <name type="scientific">Stichopus japonicus</name>
    <name type="common">Sea cucumber</name>
    <dbReference type="NCBI Taxonomy" id="307972"/>
    <lineage>
        <taxon>Eukaryota</taxon>
        <taxon>Metazoa</taxon>
        <taxon>Echinodermata</taxon>
        <taxon>Eleutherozoa</taxon>
        <taxon>Echinozoa</taxon>
        <taxon>Holothuroidea</taxon>
        <taxon>Aspidochirotacea</taxon>
        <taxon>Aspidochirotida</taxon>
        <taxon>Stichopodidae</taxon>
        <taxon>Apostichopus</taxon>
    </lineage>
</organism>
<gene>
    <name evidence="1" type="ORF">BSL78_27904</name>
</gene>
<dbReference type="Proteomes" id="UP000230750">
    <property type="component" value="Unassembled WGS sequence"/>
</dbReference>
<accession>A0A2G8JHP6</accession>